<accession>H6L508</accession>
<dbReference type="KEGG" id="sgn:SGRA_0136"/>
<keyword evidence="3" id="KW-1185">Reference proteome</keyword>
<evidence type="ECO:0000313" key="3">
    <source>
        <dbReference type="Proteomes" id="UP000007519"/>
    </source>
</evidence>
<organism evidence="2 3">
    <name type="scientific">Saprospira grandis (strain Lewin)</name>
    <dbReference type="NCBI Taxonomy" id="984262"/>
    <lineage>
        <taxon>Bacteria</taxon>
        <taxon>Pseudomonadati</taxon>
        <taxon>Bacteroidota</taxon>
        <taxon>Saprospiria</taxon>
        <taxon>Saprospirales</taxon>
        <taxon>Saprospiraceae</taxon>
        <taxon>Saprospira</taxon>
    </lineage>
</organism>
<dbReference type="Proteomes" id="UP000007519">
    <property type="component" value="Chromosome"/>
</dbReference>
<sequence length="71" mass="7909">MFLQRDIFFILTTPSFLFWGCPALRAGRAMRGLATRSAHRFFRFAQKARSGLRPPPTIPQPAAALPPVGPK</sequence>
<reference evidence="2 3" key="1">
    <citation type="journal article" date="2012" name="Stand. Genomic Sci.">
        <title>Complete genome sequencing and analysis of Saprospira grandis str. Lewin, a predatory marine bacterium.</title>
        <authorList>
            <person name="Saw J.H."/>
            <person name="Yuryev A."/>
            <person name="Kanbe M."/>
            <person name="Hou S."/>
            <person name="Young A.G."/>
            <person name="Aizawa S."/>
            <person name="Alam M."/>
        </authorList>
    </citation>
    <scope>NUCLEOTIDE SEQUENCE [LARGE SCALE GENOMIC DNA]</scope>
    <source>
        <strain evidence="2 3">Lewin</strain>
    </source>
</reference>
<evidence type="ECO:0000256" key="1">
    <source>
        <dbReference type="SAM" id="MobiDB-lite"/>
    </source>
</evidence>
<dbReference type="EMBL" id="CP002831">
    <property type="protein sequence ID" value="AFC22880.1"/>
    <property type="molecule type" value="Genomic_DNA"/>
</dbReference>
<gene>
    <name evidence="2" type="ordered locus">SGRA_0136</name>
</gene>
<name>H6L508_SAPGL</name>
<dbReference type="AlphaFoldDB" id="H6L508"/>
<evidence type="ECO:0000313" key="2">
    <source>
        <dbReference type="EMBL" id="AFC22880.1"/>
    </source>
</evidence>
<feature type="region of interest" description="Disordered" evidence="1">
    <location>
        <begin position="49"/>
        <end position="71"/>
    </location>
</feature>
<dbReference type="STRING" id="984262.SGRA_0136"/>
<protein>
    <submittedName>
        <fullName evidence="2">Uncharacterized protein</fullName>
    </submittedName>
</protein>
<dbReference type="HOGENOM" id="CLU_2737727_0_0_10"/>
<proteinExistence type="predicted"/>